<feature type="binding site" evidence="2">
    <location>
        <position position="143"/>
    </location>
    <ligand>
        <name>ATP</name>
        <dbReference type="ChEBI" id="CHEBI:30616"/>
    </ligand>
</feature>
<accession>A0ABQ5V6V8</accession>
<sequence>MNERDFIALLRPLAGPGALNLDDDAAILSPPPEHDLVLSKDTMVEGVHFPAGRIGGGFSERLLRVALSDLAAKGARPIGYMLSVAWPRGREPHWPSGFVRGLHDAQSSFDCPLIGGDTTATHGPLVATATVFGVVPSGEMVRRSGANVGDDVWFTGRLGLAEAGLALVTGRPTALSAADQLAAEEAYLRPEPRFSFRKTLRLYASACADISDGLISEAGHISSASQVKIDLARTHTIGAEFGDDYELLFTASPDHRNLLQAAAKVIGLPITRCGSVKVGSGVSVDAEPIEPSGYRHKF</sequence>
<reference evidence="4" key="1">
    <citation type="journal article" date="2014" name="Int. J. Syst. Evol. Microbiol.">
        <title>Complete genome of a new Firmicutes species belonging to the dominant human colonic microbiota ('Ruminococcus bicirculans') reveals two chromosomes and a selective capacity to utilize plant glucans.</title>
        <authorList>
            <consortium name="NISC Comparative Sequencing Program"/>
            <person name="Wegmann U."/>
            <person name="Louis P."/>
            <person name="Goesmann A."/>
            <person name="Henrissat B."/>
            <person name="Duncan S.H."/>
            <person name="Flint H.J."/>
        </authorList>
    </citation>
    <scope>NUCLEOTIDE SEQUENCE</scope>
    <source>
        <strain evidence="4">NBRC 108219</strain>
    </source>
</reference>
<comment type="similarity">
    <text evidence="2">Belongs to the thiamine-monophosphate kinase family.</text>
</comment>
<feature type="domain" description="PurM-like N-terminal" evidence="3">
    <location>
        <begin position="23"/>
        <end position="135"/>
    </location>
</feature>
<dbReference type="RefSeq" id="WP_284388545.1">
    <property type="nucleotide sequence ID" value="NZ_BSNK01000001.1"/>
</dbReference>
<evidence type="ECO:0000313" key="5">
    <source>
        <dbReference type="Proteomes" id="UP001161391"/>
    </source>
</evidence>
<feature type="binding site" evidence="2">
    <location>
        <position position="24"/>
    </location>
    <ligand>
        <name>Mg(2+)</name>
        <dbReference type="ChEBI" id="CHEBI:18420"/>
        <label>3</label>
    </ligand>
</feature>
<feature type="binding site" evidence="2">
    <location>
        <position position="294"/>
    </location>
    <ligand>
        <name>substrate</name>
    </ligand>
</feature>
<feature type="binding site" evidence="2">
    <location>
        <position position="48"/>
    </location>
    <ligand>
        <name>substrate</name>
    </ligand>
</feature>
<dbReference type="HAMAP" id="MF_02128">
    <property type="entry name" value="TMP_kinase"/>
    <property type="match status" value="1"/>
</dbReference>
<keyword evidence="1 2" id="KW-0784">Thiamine biosynthesis</keyword>
<comment type="caution">
    <text evidence="2">Lacks conserved residue(s) required for the propagation of feature annotation.</text>
</comment>
<organism evidence="4 5">
    <name type="scientific">Algimonas ampicilliniresistens</name>
    <dbReference type="NCBI Taxonomy" id="1298735"/>
    <lineage>
        <taxon>Bacteria</taxon>
        <taxon>Pseudomonadati</taxon>
        <taxon>Pseudomonadota</taxon>
        <taxon>Alphaproteobacteria</taxon>
        <taxon>Maricaulales</taxon>
        <taxon>Robiginitomaculaceae</taxon>
        <taxon>Algimonas</taxon>
    </lineage>
</organism>
<dbReference type="InterPro" id="IPR036676">
    <property type="entry name" value="PurM-like_C_sf"/>
</dbReference>
<feature type="binding site" evidence="2">
    <location>
        <position position="243"/>
    </location>
    <ligand>
        <name>substrate</name>
    </ligand>
</feature>
<dbReference type="Pfam" id="PF00586">
    <property type="entry name" value="AIRS"/>
    <property type="match status" value="1"/>
</dbReference>
<dbReference type="InterPro" id="IPR036921">
    <property type="entry name" value="PurM-like_N_sf"/>
</dbReference>
<keyword evidence="2" id="KW-0479">Metal-binding</keyword>
<evidence type="ECO:0000256" key="2">
    <source>
        <dbReference type="HAMAP-Rule" id="MF_02128"/>
    </source>
</evidence>
<dbReference type="Gene3D" id="3.30.1330.10">
    <property type="entry name" value="PurM-like, N-terminal domain"/>
    <property type="match status" value="1"/>
</dbReference>
<feature type="binding site" evidence="2">
    <location>
        <begin position="116"/>
        <end position="117"/>
    </location>
    <ligand>
        <name>ATP</name>
        <dbReference type="ChEBI" id="CHEBI:30616"/>
    </ligand>
</feature>
<dbReference type="SUPFAM" id="SSF55326">
    <property type="entry name" value="PurM N-terminal domain-like"/>
    <property type="match status" value="1"/>
</dbReference>
<evidence type="ECO:0000313" key="4">
    <source>
        <dbReference type="EMBL" id="GLQ23281.1"/>
    </source>
</evidence>
<feature type="binding site" evidence="2">
    <location>
        <position position="69"/>
    </location>
    <ligand>
        <name>Mg(2+)</name>
        <dbReference type="ChEBI" id="CHEBI:18420"/>
        <label>2</label>
    </ligand>
</feature>
<keyword evidence="2" id="KW-0808">Transferase</keyword>
<keyword evidence="2" id="KW-0067">ATP-binding</keyword>
<feature type="binding site" evidence="2">
    <location>
        <position position="41"/>
    </location>
    <ligand>
        <name>Mg(2+)</name>
        <dbReference type="ChEBI" id="CHEBI:18420"/>
        <label>2</label>
    </ligand>
</feature>
<dbReference type="NCBIfam" id="TIGR01379">
    <property type="entry name" value="thiL"/>
    <property type="match status" value="1"/>
</dbReference>
<feature type="binding site" evidence="2">
    <location>
        <position position="69"/>
    </location>
    <ligand>
        <name>Mg(2+)</name>
        <dbReference type="ChEBI" id="CHEBI:18420"/>
        <label>3</label>
    </ligand>
</feature>
<dbReference type="InterPro" id="IPR016188">
    <property type="entry name" value="PurM-like_N"/>
</dbReference>
<dbReference type="PANTHER" id="PTHR30270">
    <property type="entry name" value="THIAMINE-MONOPHOSPHATE KINASE"/>
    <property type="match status" value="1"/>
</dbReference>
<feature type="binding site" evidence="2">
    <location>
        <position position="117"/>
    </location>
    <ligand>
        <name>Mg(2+)</name>
        <dbReference type="ChEBI" id="CHEBI:18420"/>
        <label>1</label>
    </ligand>
</feature>
<dbReference type="SUPFAM" id="SSF56042">
    <property type="entry name" value="PurM C-terminal domain-like"/>
    <property type="match status" value="1"/>
</dbReference>
<feature type="binding site" evidence="2">
    <location>
        <position position="69"/>
    </location>
    <ligand>
        <name>Mg(2+)</name>
        <dbReference type="ChEBI" id="CHEBI:18420"/>
        <label>4</label>
    </ligand>
</feature>
<comment type="caution">
    <text evidence="4">The sequence shown here is derived from an EMBL/GenBank/DDBJ whole genome shotgun (WGS) entry which is preliminary data.</text>
</comment>
<protein>
    <recommendedName>
        <fullName evidence="2">Thiamine-monophosphate kinase</fullName>
        <shortName evidence="2">TMP kinase</shortName>
        <shortName evidence="2">Thiamine-phosphate kinase</shortName>
        <ecNumber evidence="2">2.7.4.16</ecNumber>
    </recommendedName>
</protein>
<keyword evidence="2" id="KW-0460">Magnesium</keyword>
<gene>
    <name evidence="2 4" type="primary">thiL</name>
    <name evidence="4" type="ORF">GCM10007853_11550</name>
</gene>
<dbReference type="PANTHER" id="PTHR30270:SF0">
    <property type="entry name" value="THIAMINE-MONOPHOSPHATE KINASE"/>
    <property type="match status" value="1"/>
</dbReference>
<dbReference type="EMBL" id="BSNK01000001">
    <property type="protein sequence ID" value="GLQ23281.1"/>
    <property type="molecule type" value="Genomic_DNA"/>
</dbReference>
<keyword evidence="2 4" id="KW-0418">Kinase</keyword>
<comment type="function">
    <text evidence="2">Catalyzes the ATP-dependent phosphorylation of thiamine-monophosphate (TMP) to form thiamine-pyrophosphate (TPP), the active form of vitamin B1.</text>
</comment>
<dbReference type="Proteomes" id="UP001161391">
    <property type="component" value="Unassembled WGS sequence"/>
</dbReference>
<dbReference type="EC" id="2.7.4.16" evidence="2"/>
<comment type="pathway">
    <text evidence="2">Cofactor biosynthesis; thiamine diphosphate biosynthesis; thiamine diphosphate from thiamine phosphate: step 1/1.</text>
</comment>
<evidence type="ECO:0000256" key="1">
    <source>
        <dbReference type="ARBA" id="ARBA00022977"/>
    </source>
</evidence>
<evidence type="ECO:0000259" key="3">
    <source>
        <dbReference type="Pfam" id="PF00586"/>
    </source>
</evidence>
<proteinExistence type="inferred from homology"/>
<feature type="binding site" evidence="2">
    <location>
        <position position="212"/>
    </location>
    <ligand>
        <name>Mg(2+)</name>
        <dbReference type="ChEBI" id="CHEBI:18420"/>
        <label>5</label>
    </ligand>
</feature>
<feature type="binding site" evidence="2">
    <location>
        <position position="41"/>
    </location>
    <ligand>
        <name>Mg(2+)</name>
        <dbReference type="ChEBI" id="CHEBI:18420"/>
        <label>1</label>
    </ligand>
</feature>
<keyword evidence="2" id="KW-0547">Nucleotide-binding</keyword>
<dbReference type="PIRSF" id="PIRSF005303">
    <property type="entry name" value="Thiam_monoph_kin"/>
    <property type="match status" value="1"/>
</dbReference>
<feature type="binding site" evidence="2">
    <location>
        <position position="39"/>
    </location>
    <ligand>
        <name>Mg(2+)</name>
        <dbReference type="ChEBI" id="CHEBI:18420"/>
        <label>4</label>
    </ligand>
</feature>
<keyword evidence="5" id="KW-1185">Reference proteome</keyword>
<dbReference type="Gene3D" id="3.90.650.10">
    <property type="entry name" value="PurM-like C-terminal domain"/>
    <property type="match status" value="1"/>
</dbReference>
<name>A0ABQ5V6V8_9PROT</name>
<dbReference type="CDD" id="cd02194">
    <property type="entry name" value="ThiL"/>
    <property type="match status" value="1"/>
</dbReference>
<comment type="catalytic activity">
    <reaction evidence="2">
        <text>thiamine phosphate + ATP = thiamine diphosphate + ADP</text>
        <dbReference type="Rhea" id="RHEA:15913"/>
        <dbReference type="ChEBI" id="CHEBI:30616"/>
        <dbReference type="ChEBI" id="CHEBI:37575"/>
        <dbReference type="ChEBI" id="CHEBI:58937"/>
        <dbReference type="ChEBI" id="CHEBI:456216"/>
        <dbReference type="EC" id="2.7.4.16"/>
    </reaction>
</comment>
<comment type="miscellaneous">
    <text evidence="2">Reaction mechanism of ThiL seems to utilize a direct, inline transfer of the gamma-phosphate of ATP to TMP rather than a phosphorylated enzyme intermediate.</text>
</comment>
<feature type="binding site" evidence="2">
    <location>
        <position position="211"/>
    </location>
    <ligand>
        <name>ATP</name>
        <dbReference type="ChEBI" id="CHEBI:30616"/>
    </ligand>
</feature>
<reference evidence="4" key="2">
    <citation type="submission" date="2023-01" db="EMBL/GenBank/DDBJ databases">
        <title>Draft genome sequence of Algimonas ampicilliniresistens strain NBRC 108219.</title>
        <authorList>
            <person name="Sun Q."/>
            <person name="Mori K."/>
        </authorList>
    </citation>
    <scope>NUCLEOTIDE SEQUENCE</scope>
    <source>
        <strain evidence="4">NBRC 108219</strain>
    </source>
</reference>
<feature type="binding site" evidence="2">
    <location>
        <position position="209"/>
    </location>
    <ligand>
        <name>Mg(2+)</name>
        <dbReference type="ChEBI" id="CHEBI:18420"/>
        <label>3</label>
    </ligand>
</feature>
<feature type="binding site" evidence="2">
    <location>
        <position position="24"/>
    </location>
    <ligand>
        <name>Mg(2+)</name>
        <dbReference type="ChEBI" id="CHEBI:18420"/>
        <label>4</label>
    </ligand>
</feature>
<dbReference type="InterPro" id="IPR006283">
    <property type="entry name" value="ThiL-like"/>
</dbReference>
<dbReference type="GO" id="GO:0016301">
    <property type="term" value="F:kinase activity"/>
    <property type="evidence" value="ECO:0007669"/>
    <property type="project" value="UniProtKB-KW"/>
</dbReference>